<dbReference type="GeneID" id="5187235"/>
<reference evidence="9" key="3">
    <citation type="submission" date="2021-02" db="EMBL/GenBank/DDBJ databases">
        <authorList>
            <person name="Dover N."/>
            <person name="Barash J.R."/>
            <person name="Bell J.M."/>
            <person name="Sylvester M.D."/>
            <person name="Arnon S."/>
        </authorList>
    </citation>
    <scope>NUCLEOTIDE SEQUENCE</scope>
    <source>
        <strain evidence="9">IBCA10-7060</strain>
    </source>
</reference>
<dbReference type="SUPFAM" id="SSF109604">
    <property type="entry name" value="HD-domain/PDEase-like"/>
    <property type="match status" value="1"/>
</dbReference>
<sequence length="189" mass="21730">MWTEEQIDTYLKENLKEDRYNHVISVKETAVKLAEKYSVDVYKAKIAALCHDCAKNMSDNELLNMIKEHNINLDWISLKNLQITHGLVATIIMREKMGIEDIDILNAVKYHTTGRNNMSMLEKIIYLADIIEPLRGFNGVERLRKLALIDIDKAMIESLNSTIQYVVSKGELLHIDTVIARNCLVNDKL</sequence>
<name>A0A0A2HH76_CLOBO</name>
<evidence type="ECO:0000259" key="7">
    <source>
        <dbReference type="PROSITE" id="PS51831"/>
    </source>
</evidence>
<dbReference type="InterPro" id="IPR005249">
    <property type="entry name" value="YqeK"/>
</dbReference>
<reference evidence="9 11" key="1">
    <citation type="journal article" date="2014" name="J. Infect. Dis.">
        <title>Molecular characterization of a novel botulinum neurotoxin type H gene.</title>
        <authorList>
            <person name="Dover N."/>
            <person name="Barash J.R."/>
            <person name="Hill K.K."/>
            <person name="Xie G."/>
            <person name="Arnon S.S."/>
        </authorList>
    </citation>
    <scope>NUCLEOTIDE SEQUENCE [LARGE SCALE GENOMIC DNA]</scope>
    <source>
        <strain evidence="9 11">IBCA10-7060</strain>
    </source>
</reference>
<evidence type="ECO:0000256" key="6">
    <source>
        <dbReference type="ARBA" id="ARBA00049417"/>
    </source>
</evidence>
<keyword evidence="4 9" id="KW-0378">Hydrolase</keyword>
<proteinExistence type="predicted"/>
<dbReference type="PANTHER" id="PTHR35795">
    <property type="entry name" value="SLR1885 PROTEIN"/>
    <property type="match status" value="1"/>
</dbReference>
<evidence type="ECO:0000256" key="1">
    <source>
        <dbReference type="ARBA" id="ARBA00012506"/>
    </source>
</evidence>
<organism evidence="9 11">
    <name type="scientific">Clostridium botulinum</name>
    <dbReference type="NCBI Taxonomy" id="1491"/>
    <lineage>
        <taxon>Bacteria</taxon>
        <taxon>Bacillati</taxon>
        <taxon>Bacillota</taxon>
        <taxon>Clostridia</taxon>
        <taxon>Eubacteriales</taxon>
        <taxon>Clostridiaceae</taxon>
        <taxon>Clostridium</taxon>
    </lineage>
</organism>
<dbReference type="InterPro" id="IPR051094">
    <property type="entry name" value="Diverse_Catalytic_Enzymes"/>
</dbReference>
<dbReference type="RefSeq" id="WP_003360010.1">
    <property type="nucleotide sequence ID" value="NZ_AP025140.1"/>
</dbReference>
<dbReference type="NCBIfam" id="TIGR00277">
    <property type="entry name" value="HDIG"/>
    <property type="match status" value="1"/>
</dbReference>
<comment type="catalytic activity">
    <reaction evidence="6">
        <text>P(1),P(4)-bis(5'-adenosyl) tetraphosphate + H2O = 2 ADP + 2 H(+)</text>
        <dbReference type="Rhea" id="RHEA:24252"/>
        <dbReference type="ChEBI" id="CHEBI:15377"/>
        <dbReference type="ChEBI" id="CHEBI:15378"/>
        <dbReference type="ChEBI" id="CHEBI:58141"/>
        <dbReference type="ChEBI" id="CHEBI:456216"/>
        <dbReference type="EC" id="3.6.1.41"/>
    </reaction>
</comment>
<dbReference type="GO" id="GO:0046872">
    <property type="term" value="F:metal ion binding"/>
    <property type="evidence" value="ECO:0007669"/>
    <property type="project" value="UniProtKB-KW"/>
</dbReference>
<dbReference type="PROSITE" id="PS51831">
    <property type="entry name" value="HD"/>
    <property type="match status" value="1"/>
</dbReference>
<accession>A0A0A2HH76</accession>
<keyword evidence="2" id="KW-0479">Metal-binding</keyword>
<dbReference type="Pfam" id="PF01966">
    <property type="entry name" value="HD"/>
    <property type="match status" value="1"/>
</dbReference>
<evidence type="ECO:0000256" key="4">
    <source>
        <dbReference type="ARBA" id="ARBA00022801"/>
    </source>
</evidence>
<evidence type="ECO:0000256" key="5">
    <source>
        <dbReference type="ARBA" id="ARBA00023004"/>
    </source>
</evidence>
<protein>
    <recommendedName>
        <fullName evidence="1">bis(5'-nucleosyl)-tetraphosphatase (symmetrical)</fullName>
        <ecNumber evidence="1">3.6.1.41</ecNumber>
    </recommendedName>
</protein>
<dbReference type="NCBIfam" id="TIGR00488">
    <property type="entry name" value="bis(5'-nucleosyl)-tetraphosphatase (symmetrical) YqeK"/>
    <property type="match status" value="1"/>
</dbReference>
<dbReference type="AlphaFoldDB" id="A0A0A2HH76"/>
<dbReference type="InterPro" id="IPR003607">
    <property type="entry name" value="HD/PDEase_dom"/>
</dbReference>
<dbReference type="EC" id="3.6.1.41" evidence="1"/>
<feature type="domain" description="HD" evidence="7">
    <location>
        <begin position="19"/>
        <end position="134"/>
    </location>
</feature>
<dbReference type="OMA" id="AIRYHTT"/>
<keyword evidence="5" id="KW-0408">Iron</keyword>
<keyword evidence="3" id="KW-0547">Nucleotide-binding</keyword>
<dbReference type="EMBL" id="CP069280">
    <property type="protein sequence ID" value="QRI52935.1"/>
    <property type="molecule type" value="Genomic_DNA"/>
</dbReference>
<dbReference type="Proteomes" id="UP000473887">
    <property type="component" value="Unassembled WGS sequence"/>
</dbReference>
<evidence type="ECO:0000313" key="10">
    <source>
        <dbReference type="Proteomes" id="UP000473887"/>
    </source>
</evidence>
<dbReference type="CDD" id="cd00077">
    <property type="entry name" value="HDc"/>
    <property type="match status" value="1"/>
</dbReference>
<evidence type="ECO:0000313" key="9">
    <source>
        <dbReference type="EMBL" id="QRI52935.1"/>
    </source>
</evidence>
<dbReference type="EMBL" id="SGKC01000038">
    <property type="protein sequence ID" value="NEZ93403.1"/>
    <property type="molecule type" value="Genomic_DNA"/>
</dbReference>
<dbReference type="GO" id="GO:0000166">
    <property type="term" value="F:nucleotide binding"/>
    <property type="evidence" value="ECO:0007669"/>
    <property type="project" value="UniProtKB-KW"/>
</dbReference>
<dbReference type="GO" id="GO:0008803">
    <property type="term" value="F:bis(5'-nucleosyl)-tetraphosphatase (symmetrical) activity"/>
    <property type="evidence" value="ECO:0007669"/>
    <property type="project" value="UniProtKB-EC"/>
</dbReference>
<evidence type="ECO:0000256" key="3">
    <source>
        <dbReference type="ARBA" id="ARBA00022741"/>
    </source>
</evidence>
<dbReference type="Proteomes" id="UP000663464">
    <property type="component" value="Chromosome"/>
</dbReference>
<dbReference type="InterPro" id="IPR006675">
    <property type="entry name" value="HDIG_dom"/>
</dbReference>
<dbReference type="InterPro" id="IPR006674">
    <property type="entry name" value="HD_domain"/>
</dbReference>
<evidence type="ECO:0000313" key="8">
    <source>
        <dbReference type="EMBL" id="NEZ93403.1"/>
    </source>
</evidence>
<gene>
    <name evidence="9" type="primary">yqeK</name>
    <name evidence="8" type="ORF">EXM69_15970</name>
    <name evidence="9" type="ORF">JQS73_16115</name>
</gene>
<reference evidence="8 10" key="2">
    <citation type="submission" date="2019-02" db="EMBL/GenBank/DDBJ databases">
        <title>Genome sequencing of Clostridium botulinum clinical isolates.</title>
        <authorList>
            <person name="Brunt J."/>
            <person name="Van Vliet A.H.M."/>
            <person name="Stringer S.C."/>
            <person name="Grant K.A."/>
            <person name="Carter A.C."/>
            <person name="Peck M.W."/>
        </authorList>
    </citation>
    <scope>NUCLEOTIDE SEQUENCE [LARGE SCALE GENOMIC DNA]</scope>
    <source>
        <strain evidence="8 10">H142660711</strain>
    </source>
</reference>
<dbReference type="SMART" id="SM00471">
    <property type="entry name" value="HDc"/>
    <property type="match status" value="1"/>
</dbReference>
<evidence type="ECO:0000256" key="2">
    <source>
        <dbReference type="ARBA" id="ARBA00022723"/>
    </source>
</evidence>
<evidence type="ECO:0000313" key="11">
    <source>
        <dbReference type="Proteomes" id="UP000663464"/>
    </source>
</evidence>
<dbReference type="Gene3D" id="1.10.3210.10">
    <property type="entry name" value="Hypothetical protein af1432"/>
    <property type="match status" value="1"/>
</dbReference>
<dbReference type="PANTHER" id="PTHR35795:SF1">
    <property type="entry name" value="BIS(5'-NUCLEOSYL)-TETRAPHOSPHATASE, SYMMETRICAL"/>
    <property type="match status" value="1"/>
</dbReference>